<dbReference type="Pfam" id="PF01471">
    <property type="entry name" value="PG_binding_1"/>
    <property type="match status" value="1"/>
</dbReference>
<dbReference type="AlphaFoldDB" id="A0A837CIJ2"/>
<feature type="domain" description="Peptidoglycan binding-like" evidence="2">
    <location>
        <begin position="79"/>
        <end position="131"/>
    </location>
</feature>
<name>A0A837CIJ2_9BRAD</name>
<evidence type="ECO:0000256" key="1">
    <source>
        <dbReference type="SAM" id="MobiDB-lite"/>
    </source>
</evidence>
<sequence length="185" mass="19553">MFNAKSLRDSRSAKDMPLRVFILALSVLGIFLGVLLGANAAAAGPSTTDRELIASIDPAIVAGEATQETEDQIGLNKGKRRDVQRRLTGLGFDTKVNGRFDVSTRAVITRWQAARGYPRTGFLNPLQHQALLTESASAAHASFSGSDKSDDDRSARRRAGADHQHSGGGPGGLIGGVLGGLFGRR</sequence>
<protein>
    <recommendedName>
        <fullName evidence="2">Peptidoglycan binding-like domain-containing protein</fullName>
    </recommendedName>
</protein>
<reference evidence="3 4" key="1">
    <citation type="journal article" date="2014" name="BMC Genomics">
        <title>Comparative genomics of Bradyrhizobium japonicum CPAC 15 and Bradyrhizobium diazoefficiens CPAC 7: elite model strains for understanding symbiotic performance with soybean.</title>
        <authorList>
            <person name="Siqueira A.F."/>
            <person name="Ormeno-Orrillo E."/>
            <person name="Souza R.C."/>
            <person name="Rodrigues E.P."/>
            <person name="Almeida L.G."/>
            <person name="Barcellos F.G."/>
            <person name="Batista J.S."/>
            <person name="Nakatami A.S."/>
            <person name="Martinez-Romero E."/>
            <person name="Vasconcelos A.T."/>
            <person name="Hungria M."/>
        </authorList>
    </citation>
    <scope>NUCLEOTIDE SEQUENCE [LARGE SCALE GENOMIC DNA]</scope>
    <source>
        <strain evidence="3 4">SEMIA 5080</strain>
    </source>
</reference>
<feature type="region of interest" description="Disordered" evidence="1">
    <location>
        <begin position="142"/>
        <end position="174"/>
    </location>
</feature>
<evidence type="ECO:0000259" key="2">
    <source>
        <dbReference type="Pfam" id="PF01471"/>
    </source>
</evidence>
<dbReference type="SUPFAM" id="SSF47090">
    <property type="entry name" value="PGBD-like"/>
    <property type="match status" value="1"/>
</dbReference>
<dbReference type="EMBL" id="ADOU02000004">
    <property type="protein sequence ID" value="KGJ68962.1"/>
    <property type="molecule type" value="Genomic_DNA"/>
</dbReference>
<proteinExistence type="predicted"/>
<dbReference type="InterPro" id="IPR036365">
    <property type="entry name" value="PGBD-like_sf"/>
</dbReference>
<dbReference type="Proteomes" id="UP000024900">
    <property type="component" value="Unassembled WGS sequence"/>
</dbReference>
<evidence type="ECO:0000313" key="3">
    <source>
        <dbReference type="EMBL" id="KGJ68962.1"/>
    </source>
</evidence>
<dbReference type="InterPro" id="IPR002477">
    <property type="entry name" value="Peptidoglycan-bd-like"/>
</dbReference>
<dbReference type="Gene3D" id="1.10.101.10">
    <property type="entry name" value="PGBD-like superfamily/PGBD"/>
    <property type="match status" value="1"/>
</dbReference>
<organism evidence="3 4">
    <name type="scientific">Bradyrhizobium diazoefficiens SEMIA 5080</name>
    <dbReference type="NCBI Taxonomy" id="754504"/>
    <lineage>
        <taxon>Bacteria</taxon>
        <taxon>Pseudomonadati</taxon>
        <taxon>Pseudomonadota</taxon>
        <taxon>Alphaproteobacteria</taxon>
        <taxon>Hyphomicrobiales</taxon>
        <taxon>Nitrobacteraceae</taxon>
        <taxon>Bradyrhizobium</taxon>
    </lineage>
</organism>
<gene>
    <name evidence="3" type="ORF">BJA5080_00137</name>
</gene>
<accession>A0A837CIJ2</accession>
<dbReference type="InterPro" id="IPR036366">
    <property type="entry name" value="PGBDSf"/>
</dbReference>
<comment type="caution">
    <text evidence="3">The sequence shown here is derived from an EMBL/GenBank/DDBJ whole genome shotgun (WGS) entry which is preliminary data.</text>
</comment>
<feature type="compositionally biased region" description="Basic and acidic residues" evidence="1">
    <location>
        <begin position="147"/>
        <end position="165"/>
    </location>
</feature>
<evidence type="ECO:0000313" key="4">
    <source>
        <dbReference type="Proteomes" id="UP000024900"/>
    </source>
</evidence>